<feature type="compositionally biased region" description="Basic and acidic residues" evidence="1">
    <location>
        <begin position="335"/>
        <end position="344"/>
    </location>
</feature>
<evidence type="ECO:0000256" key="1">
    <source>
        <dbReference type="SAM" id="MobiDB-lite"/>
    </source>
</evidence>
<protein>
    <submittedName>
        <fullName evidence="2">Uncharacterized protein, isoform A</fullName>
    </submittedName>
</protein>
<proteinExistence type="predicted"/>
<dbReference type="InParanoid" id="B4LPT3"/>
<dbReference type="AlphaFoldDB" id="B4LPT3"/>
<name>B4LPT3_DROVI</name>
<dbReference type="KEGG" id="dvi:6626942"/>
<organism evidence="2 3">
    <name type="scientific">Drosophila virilis</name>
    <name type="common">Fruit fly</name>
    <dbReference type="NCBI Taxonomy" id="7244"/>
    <lineage>
        <taxon>Eukaryota</taxon>
        <taxon>Metazoa</taxon>
        <taxon>Ecdysozoa</taxon>
        <taxon>Arthropoda</taxon>
        <taxon>Hexapoda</taxon>
        <taxon>Insecta</taxon>
        <taxon>Pterygota</taxon>
        <taxon>Neoptera</taxon>
        <taxon>Endopterygota</taxon>
        <taxon>Diptera</taxon>
        <taxon>Brachycera</taxon>
        <taxon>Muscomorpha</taxon>
        <taxon>Ephydroidea</taxon>
        <taxon>Drosophilidae</taxon>
        <taxon>Drosophila</taxon>
    </lineage>
</organism>
<reference evidence="2 3" key="1">
    <citation type="journal article" date="2007" name="Nature">
        <title>Evolution of genes and genomes on the Drosophila phylogeny.</title>
        <authorList>
            <consortium name="Drosophila 12 Genomes Consortium"/>
            <person name="Clark A.G."/>
            <person name="Eisen M.B."/>
            <person name="Smith D.R."/>
            <person name="Bergman C.M."/>
            <person name="Oliver B."/>
            <person name="Markow T.A."/>
            <person name="Kaufman T.C."/>
            <person name="Kellis M."/>
            <person name="Gelbart W."/>
            <person name="Iyer V.N."/>
            <person name="Pollard D.A."/>
            <person name="Sackton T.B."/>
            <person name="Larracuente A.M."/>
            <person name="Singh N.D."/>
            <person name="Abad J.P."/>
            <person name="Abt D.N."/>
            <person name="Adryan B."/>
            <person name="Aguade M."/>
            <person name="Akashi H."/>
            <person name="Anderson W.W."/>
            <person name="Aquadro C.F."/>
            <person name="Ardell D.H."/>
            <person name="Arguello R."/>
            <person name="Artieri C.G."/>
            <person name="Barbash D.A."/>
            <person name="Barker D."/>
            <person name="Barsanti P."/>
            <person name="Batterham P."/>
            <person name="Batzoglou S."/>
            <person name="Begun D."/>
            <person name="Bhutkar A."/>
            <person name="Blanco E."/>
            <person name="Bosak S.A."/>
            <person name="Bradley R.K."/>
            <person name="Brand A.D."/>
            <person name="Brent M.R."/>
            <person name="Brooks A.N."/>
            <person name="Brown R.H."/>
            <person name="Butlin R.K."/>
            <person name="Caggese C."/>
            <person name="Calvi B.R."/>
            <person name="Bernardo de Carvalho A."/>
            <person name="Caspi A."/>
            <person name="Castrezana S."/>
            <person name="Celniker S.E."/>
            <person name="Chang J.L."/>
            <person name="Chapple C."/>
            <person name="Chatterji S."/>
            <person name="Chinwalla A."/>
            <person name="Civetta A."/>
            <person name="Clifton S.W."/>
            <person name="Comeron J.M."/>
            <person name="Costello J.C."/>
            <person name="Coyne J.A."/>
            <person name="Daub J."/>
            <person name="David R.G."/>
            <person name="Delcher A.L."/>
            <person name="Delehaunty K."/>
            <person name="Do C.B."/>
            <person name="Ebling H."/>
            <person name="Edwards K."/>
            <person name="Eickbush T."/>
            <person name="Evans J.D."/>
            <person name="Filipski A."/>
            <person name="Findeiss S."/>
            <person name="Freyhult E."/>
            <person name="Fulton L."/>
            <person name="Fulton R."/>
            <person name="Garcia A.C."/>
            <person name="Gardiner A."/>
            <person name="Garfield D.A."/>
            <person name="Garvin B.E."/>
            <person name="Gibson G."/>
            <person name="Gilbert D."/>
            <person name="Gnerre S."/>
            <person name="Godfrey J."/>
            <person name="Good R."/>
            <person name="Gotea V."/>
            <person name="Gravely B."/>
            <person name="Greenberg A.J."/>
            <person name="Griffiths-Jones S."/>
            <person name="Gross S."/>
            <person name="Guigo R."/>
            <person name="Gustafson E.A."/>
            <person name="Haerty W."/>
            <person name="Hahn M.W."/>
            <person name="Halligan D.L."/>
            <person name="Halpern A.L."/>
            <person name="Halter G.M."/>
            <person name="Han M.V."/>
            <person name="Heger A."/>
            <person name="Hillier L."/>
            <person name="Hinrichs A.S."/>
            <person name="Holmes I."/>
            <person name="Hoskins R.A."/>
            <person name="Hubisz M.J."/>
            <person name="Hultmark D."/>
            <person name="Huntley M.A."/>
            <person name="Jaffe D.B."/>
            <person name="Jagadeeshan S."/>
            <person name="Jeck W.R."/>
            <person name="Johnson J."/>
            <person name="Jones C.D."/>
            <person name="Jordan W.C."/>
            <person name="Karpen G.H."/>
            <person name="Kataoka E."/>
            <person name="Keightley P.D."/>
            <person name="Kheradpour P."/>
            <person name="Kirkness E.F."/>
            <person name="Koerich L.B."/>
            <person name="Kristiansen K."/>
            <person name="Kudrna D."/>
            <person name="Kulathinal R.J."/>
            <person name="Kumar S."/>
            <person name="Kwok R."/>
            <person name="Lander E."/>
            <person name="Langley C.H."/>
            <person name="Lapoint R."/>
            <person name="Lazzaro B.P."/>
            <person name="Lee S.J."/>
            <person name="Levesque L."/>
            <person name="Li R."/>
            <person name="Lin C.F."/>
            <person name="Lin M.F."/>
            <person name="Lindblad-Toh K."/>
            <person name="Llopart A."/>
            <person name="Long M."/>
            <person name="Low L."/>
            <person name="Lozovsky E."/>
            <person name="Lu J."/>
            <person name="Luo M."/>
            <person name="Machado C.A."/>
            <person name="Makalowski W."/>
            <person name="Marzo M."/>
            <person name="Matsuda M."/>
            <person name="Matzkin L."/>
            <person name="McAllister B."/>
            <person name="McBride C.S."/>
            <person name="McKernan B."/>
            <person name="McKernan K."/>
            <person name="Mendez-Lago M."/>
            <person name="Minx P."/>
            <person name="Mollenhauer M.U."/>
            <person name="Montooth K."/>
            <person name="Mount S.M."/>
            <person name="Mu X."/>
            <person name="Myers E."/>
            <person name="Negre B."/>
            <person name="Newfeld S."/>
            <person name="Nielsen R."/>
            <person name="Noor M.A."/>
            <person name="O'Grady P."/>
            <person name="Pachter L."/>
            <person name="Papaceit M."/>
            <person name="Parisi M.J."/>
            <person name="Parisi M."/>
            <person name="Parts L."/>
            <person name="Pedersen J.S."/>
            <person name="Pesole G."/>
            <person name="Phillippy A.M."/>
            <person name="Ponting C.P."/>
            <person name="Pop M."/>
            <person name="Porcelli D."/>
            <person name="Powell J.R."/>
            <person name="Prohaska S."/>
            <person name="Pruitt K."/>
            <person name="Puig M."/>
            <person name="Quesneville H."/>
            <person name="Ram K.R."/>
            <person name="Rand D."/>
            <person name="Rasmussen M.D."/>
            <person name="Reed L.K."/>
            <person name="Reenan R."/>
            <person name="Reily A."/>
            <person name="Remington K.A."/>
            <person name="Rieger T.T."/>
            <person name="Ritchie M.G."/>
            <person name="Robin C."/>
            <person name="Rogers Y.H."/>
            <person name="Rohde C."/>
            <person name="Rozas J."/>
            <person name="Rubenfield M.J."/>
            <person name="Ruiz A."/>
            <person name="Russo S."/>
            <person name="Salzberg S.L."/>
            <person name="Sanchez-Gracia A."/>
            <person name="Saranga D.J."/>
            <person name="Sato H."/>
            <person name="Schaeffer S.W."/>
            <person name="Schatz M.C."/>
            <person name="Schlenke T."/>
            <person name="Schwartz R."/>
            <person name="Segarra C."/>
            <person name="Singh R.S."/>
            <person name="Sirot L."/>
            <person name="Sirota M."/>
            <person name="Sisneros N.B."/>
            <person name="Smith C.D."/>
            <person name="Smith T.F."/>
            <person name="Spieth J."/>
            <person name="Stage D.E."/>
            <person name="Stark A."/>
            <person name="Stephan W."/>
            <person name="Strausberg R.L."/>
            <person name="Strempel S."/>
            <person name="Sturgill D."/>
            <person name="Sutton G."/>
            <person name="Sutton G.G."/>
            <person name="Tao W."/>
            <person name="Teichmann S."/>
            <person name="Tobari Y.N."/>
            <person name="Tomimura Y."/>
            <person name="Tsolas J.M."/>
            <person name="Valente V.L."/>
            <person name="Venter E."/>
            <person name="Venter J.C."/>
            <person name="Vicario S."/>
            <person name="Vieira F.G."/>
            <person name="Vilella A.J."/>
            <person name="Villasante A."/>
            <person name="Walenz B."/>
            <person name="Wang J."/>
            <person name="Wasserman M."/>
            <person name="Watts T."/>
            <person name="Wilson D."/>
            <person name="Wilson R.K."/>
            <person name="Wing R.A."/>
            <person name="Wolfner M.F."/>
            <person name="Wong A."/>
            <person name="Wong G.K."/>
            <person name="Wu C.I."/>
            <person name="Wu G."/>
            <person name="Yamamoto D."/>
            <person name="Yang H.P."/>
            <person name="Yang S.P."/>
            <person name="Yorke J.A."/>
            <person name="Yoshida K."/>
            <person name="Zdobnov E."/>
            <person name="Zhang P."/>
            <person name="Zhang Y."/>
            <person name="Zimin A.V."/>
            <person name="Baldwin J."/>
            <person name="Abdouelleil A."/>
            <person name="Abdulkadir J."/>
            <person name="Abebe A."/>
            <person name="Abera B."/>
            <person name="Abreu J."/>
            <person name="Acer S.C."/>
            <person name="Aftuck L."/>
            <person name="Alexander A."/>
            <person name="An P."/>
            <person name="Anderson E."/>
            <person name="Anderson S."/>
            <person name="Arachi H."/>
            <person name="Azer M."/>
            <person name="Bachantsang P."/>
            <person name="Barry A."/>
            <person name="Bayul T."/>
            <person name="Berlin A."/>
            <person name="Bessette D."/>
            <person name="Bloom T."/>
            <person name="Blye J."/>
            <person name="Boguslavskiy L."/>
            <person name="Bonnet C."/>
            <person name="Boukhgalter B."/>
            <person name="Bourzgui I."/>
            <person name="Brown A."/>
            <person name="Cahill P."/>
            <person name="Channer S."/>
            <person name="Cheshatsang Y."/>
            <person name="Chuda L."/>
            <person name="Citroen M."/>
            <person name="Collymore A."/>
            <person name="Cooke P."/>
            <person name="Costello M."/>
            <person name="D'Aco K."/>
            <person name="Daza R."/>
            <person name="De Haan G."/>
            <person name="DeGray S."/>
            <person name="DeMaso C."/>
            <person name="Dhargay N."/>
            <person name="Dooley K."/>
            <person name="Dooley E."/>
            <person name="Doricent M."/>
            <person name="Dorje P."/>
            <person name="Dorjee K."/>
            <person name="Dupes A."/>
            <person name="Elong R."/>
            <person name="Falk J."/>
            <person name="Farina A."/>
            <person name="Faro S."/>
            <person name="Ferguson D."/>
            <person name="Fisher S."/>
            <person name="Foley C.D."/>
            <person name="Franke A."/>
            <person name="Friedrich D."/>
            <person name="Gadbois L."/>
            <person name="Gearin G."/>
            <person name="Gearin C.R."/>
            <person name="Giannoukos G."/>
            <person name="Goode T."/>
            <person name="Graham J."/>
            <person name="Grandbois E."/>
            <person name="Grewal S."/>
            <person name="Gyaltsen K."/>
            <person name="Hafez N."/>
            <person name="Hagos B."/>
            <person name="Hall J."/>
            <person name="Henson C."/>
            <person name="Hollinger A."/>
            <person name="Honan T."/>
            <person name="Huard M.D."/>
            <person name="Hughes L."/>
            <person name="Hurhula B."/>
            <person name="Husby M.E."/>
            <person name="Kamat A."/>
            <person name="Kanga B."/>
            <person name="Kashin S."/>
            <person name="Khazanovich D."/>
            <person name="Kisner P."/>
            <person name="Lance K."/>
            <person name="Lara M."/>
            <person name="Lee W."/>
            <person name="Lennon N."/>
            <person name="Letendre F."/>
            <person name="LeVine R."/>
            <person name="Lipovsky A."/>
            <person name="Liu X."/>
            <person name="Liu J."/>
            <person name="Liu S."/>
            <person name="Lokyitsang T."/>
            <person name="Lokyitsang Y."/>
            <person name="Lubonja R."/>
            <person name="Lui A."/>
            <person name="MacDonald P."/>
            <person name="Magnisalis V."/>
            <person name="Maru K."/>
            <person name="Matthews C."/>
            <person name="McCusker W."/>
            <person name="McDonough S."/>
            <person name="Mehta T."/>
            <person name="Meldrim J."/>
            <person name="Meneus L."/>
            <person name="Mihai O."/>
            <person name="Mihalev A."/>
            <person name="Mihova T."/>
            <person name="Mittelman R."/>
            <person name="Mlenga V."/>
            <person name="Montmayeur A."/>
            <person name="Mulrain L."/>
            <person name="Navidi A."/>
            <person name="Naylor J."/>
            <person name="Negash T."/>
            <person name="Nguyen T."/>
            <person name="Nguyen N."/>
            <person name="Nicol R."/>
            <person name="Norbu C."/>
            <person name="Norbu N."/>
            <person name="Novod N."/>
            <person name="O'Neill B."/>
            <person name="Osman S."/>
            <person name="Markiewicz E."/>
            <person name="Oyono O.L."/>
            <person name="Patti C."/>
            <person name="Phunkhang P."/>
            <person name="Pierre F."/>
            <person name="Priest M."/>
            <person name="Raghuraman S."/>
            <person name="Rege F."/>
            <person name="Reyes R."/>
            <person name="Rise C."/>
            <person name="Rogov P."/>
            <person name="Ross K."/>
            <person name="Ryan E."/>
            <person name="Settipalli S."/>
            <person name="Shea T."/>
            <person name="Sherpa N."/>
            <person name="Shi L."/>
            <person name="Shih D."/>
            <person name="Sparrow T."/>
            <person name="Spaulding J."/>
            <person name="Stalker J."/>
            <person name="Stange-Thomann N."/>
            <person name="Stavropoulos S."/>
            <person name="Stone C."/>
            <person name="Strader C."/>
            <person name="Tesfaye S."/>
            <person name="Thomson T."/>
            <person name="Thoulutsang Y."/>
            <person name="Thoulutsang D."/>
            <person name="Topham K."/>
            <person name="Topping I."/>
            <person name="Tsamla T."/>
            <person name="Vassiliev H."/>
            <person name="Vo A."/>
            <person name="Wangchuk T."/>
            <person name="Wangdi T."/>
            <person name="Weiand M."/>
            <person name="Wilkinson J."/>
            <person name="Wilson A."/>
            <person name="Yadav S."/>
            <person name="Young G."/>
            <person name="Yu Q."/>
            <person name="Zembek L."/>
            <person name="Zhong D."/>
            <person name="Zimmer A."/>
            <person name="Zwirko Z."/>
            <person name="Jaffe D.B."/>
            <person name="Alvarez P."/>
            <person name="Brockman W."/>
            <person name="Butler J."/>
            <person name="Chin C."/>
            <person name="Gnerre S."/>
            <person name="Grabherr M."/>
            <person name="Kleber M."/>
            <person name="Mauceli E."/>
            <person name="MacCallum I."/>
        </authorList>
    </citation>
    <scope>NUCLEOTIDE SEQUENCE [LARGE SCALE GENOMIC DNA]</scope>
    <source>
        <strain evidence="3">Tucson 15010-1051.87</strain>
    </source>
</reference>
<dbReference type="HOGENOM" id="CLU_1268084_0_0_1"/>
<dbReference type="FunCoup" id="B4LPT3">
    <property type="interactions" value="3"/>
</dbReference>
<dbReference type="EMBL" id="CH940648">
    <property type="protein sequence ID" value="EDW61273.2"/>
    <property type="molecule type" value="Genomic_DNA"/>
</dbReference>
<dbReference type="eggNOG" id="ENOG502TCZU">
    <property type="taxonomic scope" value="Eukaryota"/>
</dbReference>
<dbReference type="OrthoDB" id="7779229at2759"/>
<keyword evidence="3" id="KW-1185">Reference proteome</keyword>
<sequence length="358" mass="41212">MSKLLDSRERVEQVNAKTYNLCLYMNLAHNLCWLLPHNKSLKAKREQQKATSLGEYVYQRERGQQRDRGRNRSKAYSAAGSSDRSSVVKRQHLTKVASPEWEQIAAGSITRTRHGTRSGKRLAERYLRIILFVAYKMFGTRRHLLLVMTLSVLLLGISWAAEQPEQPEEVIKEDVIEIENKTQKVIRVSPLELPLKQDRTGSQMNSELFQIQTLRPGAQRPRQRLYVDSKRMRPSRIATGEASQPALKFSYTPELKAFPKQKLKMKQQKQQKQLHFPLESSASPMEALPVQMTPGPYPIYYVVSKTNGRFGKFPIKSFRSPAEFAKYLIKSKAEPIPRTQRFEGRPQPTTEEGSVARR</sequence>
<dbReference type="Proteomes" id="UP000008792">
    <property type="component" value="Unassembled WGS sequence"/>
</dbReference>
<accession>B4LPT3</accession>
<feature type="region of interest" description="Disordered" evidence="1">
    <location>
        <begin position="54"/>
        <end position="89"/>
    </location>
</feature>
<evidence type="ECO:0000313" key="3">
    <source>
        <dbReference type="Proteomes" id="UP000008792"/>
    </source>
</evidence>
<feature type="compositionally biased region" description="Basic and acidic residues" evidence="1">
    <location>
        <begin position="58"/>
        <end position="70"/>
    </location>
</feature>
<feature type="region of interest" description="Disordered" evidence="1">
    <location>
        <begin position="335"/>
        <end position="358"/>
    </location>
</feature>
<gene>
    <name evidence="2" type="primary">Dvir\GJ20391</name>
    <name evidence="2" type="ORF">Dvir_GJ20391</name>
</gene>
<evidence type="ECO:0000313" key="2">
    <source>
        <dbReference type="EMBL" id="EDW61273.2"/>
    </source>
</evidence>